<sequence>MALINGKLFLVFVVSALMASTTTVFAARDLATTIRYPVGQNLPAWINGEDGDASMAECLNAMYELRSCTNEIILFFMDGEMYLGIECCRAIRVITRECWPSMLTSVGFTAEEGDILKGYCDASYSAPSHSSLVTMLPPVQTPPQSPFLGPSTPPAAEIIKE</sequence>
<dbReference type="InterPro" id="IPR044711">
    <property type="entry name" value="EC11-15"/>
</dbReference>
<feature type="chain" id="PRO_5041464550" description="Prolamin-like domain-containing protein" evidence="9">
    <location>
        <begin position="27"/>
        <end position="161"/>
    </location>
</feature>
<dbReference type="AlphaFoldDB" id="A0AA41S6Z5"/>
<evidence type="ECO:0000256" key="8">
    <source>
        <dbReference type="ARBA" id="ARBA00034484"/>
    </source>
</evidence>
<keyword evidence="6" id="KW-0968">Cytoplasmic vesicle</keyword>
<dbReference type="PANTHER" id="PTHR35293:SF10">
    <property type="entry name" value="EGG CELL-SECRETED PROTEIN 1.2-RELATED"/>
    <property type="match status" value="1"/>
</dbReference>
<comment type="function">
    <text evidence="7">Involved in the regulation of gamete interactions during the double fertilization and to prevent multiple-pollen tube attraction; mediates the redistribution of the gamete fusogen HAP2/GCS1 to the cell surface after secretion upon sperm arrival.</text>
</comment>
<name>A0AA41S6Z5_PAPNU</name>
<evidence type="ECO:0000256" key="7">
    <source>
        <dbReference type="ARBA" id="ARBA00034457"/>
    </source>
</evidence>
<accession>A0AA41S6Z5</accession>
<dbReference type="GO" id="GO:0005576">
    <property type="term" value="C:extracellular region"/>
    <property type="evidence" value="ECO:0007669"/>
    <property type="project" value="UniProtKB-SubCell"/>
</dbReference>
<evidence type="ECO:0000256" key="6">
    <source>
        <dbReference type="ARBA" id="ARBA00023329"/>
    </source>
</evidence>
<comment type="similarity">
    <text evidence="8">Belongs to the plant egg cell-secreted peptide family.</text>
</comment>
<keyword evidence="3" id="KW-0964">Secreted</keyword>
<feature type="signal peptide" evidence="9">
    <location>
        <begin position="1"/>
        <end position="26"/>
    </location>
</feature>
<keyword evidence="12" id="KW-1185">Reference proteome</keyword>
<dbReference type="GO" id="GO:0009567">
    <property type="term" value="P:double fertilization forming a zygote and endosperm"/>
    <property type="evidence" value="ECO:0007669"/>
    <property type="project" value="InterPro"/>
</dbReference>
<evidence type="ECO:0000256" key="3">
    <source>
        <dbReference type="ARBA" id="ARBA00022525"/>
    </source>
</evidence>
<dbReference type="GO" id="GO:2000008">
    <property type="term" value="P:regulation of protein localization to cell surface"/>
    <property type="evidence" value="ECO:0007669"/>
    <property type="project" value="UniProtKB-ARBA"/>
</dbReference>
<dbReference type="GO" id="GO:0080155">
    <property type="term" value="P:regulation of double fertilization forming a zygote and endosperm"/>
    <property type="evidence" value="ECO:0007669"/>
    <property type="project" value="UniProtKB-ARBA"/>
</dbReference>
<evidence type="ECO:0000313" key="12">
    <source>
        <dbReference type="Proteomes" id="UP001177140"/>
    </source>
</evidence>
<comment type="subcellular location">
    <subcellularLocation>
        <location evidence="1">Cytoplasmic vesicle</location>
    </subcellularLocation>
    <subcellularLocation>
        <location evidence="2">Secreted</location>
    </subcellularLocation>
</comment>
<protein>
    <recommendedName>
        <fullName evidence="10">Prolamin-like domain-containing protein</fullName>
    </recommendedName>
</protein>
<feature type="domain" description="Prolamin-like" evidence="10">
    <location>
        <begin position="57"/>
        <end position="121"/>
    </location>
</feature>
<dbReference type="EMBL" id="JAJJMA010069469">
    <property type="protein sequence ID" value="MCL7027553.1"/>
    <property type="molecule type" value="Genomic_DNA"/>
</dbReference>
<evidence type="ECO:0000256" key="2">
    <source>
        <dbReference type="ARBA" id="ARBA00004613"/>
    </source>
</evidence>
<gene>
    <name evidence="11" type="ORF">MKW94_030826</name>
</gene>
<dbReference type="GO" id="GO:0031410">
    <property type="term" value="C:cytoplasmic vesicle"/>
    <property type="evidence" value="ECO:0007669"/>
    <property type="project" value="UniProtKB-SubCell"/>
</dbReference>
<reference evidence="11" key="1">
    <citation type="submission" date="2022-03" db="EMBL/GenBank/DDBJ databases">
        <title>A functionally conserved STORR gene fusion in Papaver species that diverged 16.8 million years ago.</title>
        <authorList>
            <person name="Catania T."/>
        </authorList>
    </citation>
    <scope>NUCLEOTIDE SEQUENCE</scope>
    <source>
        <strain evidence="11">S-191538</strain>
    </source>
</reference>
<organism evidence="11 12">
    <name type="scientific">Papaver nudicaule</name>
    <name type="common">Iceland poppy</name>
    <dbReference type="NCBI Taxonomy" id="74823"/>
    <lineage>
        <taxon>Eukaryota</taxon>
        <taxon>Viridiplantae</taxon>
        <taxon>Streptophyta</taxon>
        <taxon>Embryophyta</taxon>
        <taxon>Tracheophyta</taxon>
        <taxon>Spermatophyta</taxon>
        <taxon>Magnoliopsida</taxon>
        <taxon>Ranunculales</taxon>
        <taxon>Papaveraceae</taxon>
        <taxon>Papaveroideae</taxon>
        <taxon>Papaver</taxon>
    </lineage>
</organism>
<dbReference type="Pfam" id="PF05617">
    <property type="entry name" value="Prolamin_like"/>
    <property type="match status" value="1"/>
</dbReference>
<evidence type="ECO:0000313" key="11">
    <source>
        <dbReference type="EMBL" id="MCL7027553.1"/>
    </source>
</evidence>
<proteinExistence type="inferred from homology"/>
<evidence type="ECO:0000256" key="5">
    <source>
        <dbReference type="ARBA" id="ARBA00023279"/>
    </source>
</evidence>
<evidence type="ECO:0000259" key="10">
    <source>
        <dbReference type="Pfam" id="PF05617"/>
    </source>
</evidence>
<dbReference type="PANTHER" id="PTHR35293">
    <property type="entry name" value="EGG CELL-SECRETED PROTEIN 1.5"/>
    <property type="match status" value="1"/>
</dbReference>
<evidence type="ECO:0000256" key="9">
    <source>
        <dbReference type="SAM" id="SignalP"/>
    </source>
</evidence>
<keyword evidence="4 9" id="KW-0732">Signal</keyword>
<keyword evidence="5" id="KW-0278">Fertilization</keyword>
<evidence type="ECO:0000256" key="4">
    <source>
        <dbReference type="ARBA" id="ARBA00022729"/>
    </source>
</evidence>
<dbReference type="Proteomes" id="UP001177140">
    <property type="component" value="Unassembled WGS sequence"/>
</dbReference>
<comment type="caution">
    <text evidence="11">The sequence shown here is derived from an EMBL/GenBank/DDBJ whole genome shotgun (WGS) entry which is preliminary data.</text>
</comment>
<dbReference type="InterPro" id="IPR008502">
    <property type="entry name" value="Prolamin-like"/>
</dbReference>
<evidence type="ECO:0000256" key="1">
    <source>
        <dbReference type="ARBA" id="ARBA00004541"/>
    </source>
</evidence>